<dbReference type="Gene3D" id="1.10.150.240">
    <property type="entry name" value="Putative phosphatase, domain 2"/>
    <property type="match status" value="1"/>
</dbReference>
<feature type="binding site" evidence="10">
    <location>
        <position position="15"/>
    </location>
    <ligand>
        <name>Mg(2+)</name>
        <dbReference type="ChEBI" id="CHEBI:18420"/>
    </ligand>
</feature>
<organism evidence="11 12">
    <name type="scientific">Pseudomarimonas salicorniae</name>
    <dbReference type="NCBI Taxonomy" id="2933270"/>
    <lineage>
        <taxon>Bacteria</taxon>
        <taxon>Pseudomonadati</taxon>
        <taxon>Pseudomonadota</taxon>
        <taxon>Gammaproteobacteria</taxon>
        <taxon>Lysobacterales</taxon>
        <taxon>Lysobacteraceae</taxon>
        <taxon>Pseudomarimonas</taxon>
    </lineage>
</organism>
<evidence type="ECO:0000256" key="1">
    <source>
        <dbReference type="ARBA" id="ARBA00000830"/>
    </source>
</evidence>
<evidence type="ECO:0000256" key="9">
    <source>
        <dbReference type="ARBA" id="ARBA00023277"/>
    </source>
</evidence>
<dbReference type="SFLD" id="SFLDG01129">
    <property type="entry name" value="C1.5:_HAD__Beta-PGM__Phosphata"/>
    <property type="match status" value="1"/>
</dbReference>
<evidence type="ECO:0000256" key="2">
    <source>
        <dbReference type="ARBA" id="ARBA00001946"/>
    </source>
</evidence>
<evidence type="ECO:0000313" key="11">
    <source>
        <dbReference type="EMBL" id="MCK7593816.1"/>
    </source>
</evidence>
<protein>
    <recommendedName>
        <fullName evidence="5 10">Phosphoglycolate phosphatase</fullName>
        <shortName evidence="10">PGP</shortName>
        <shortName evidence="10">PGPase</shortName>
        <ecNumber evidence="5 10">3.1.3.18</ecNumber>
    </recommendedName>
</protein>
<comment type="similarity">
    <text evidence="4 10">Belongs to the HAD-like hydrolase superfamily. CbbY/CbbZ/Gph/YieH family.</text>
</comment>
<feature type="active site" description="Nucleophile" evidence="10">
    <location>
        <position position="15"/>
    </location>
</feature>
<dbReference type="InterPro" id="IPR006439">
    <property type="entry name" value="HAD-SF_hydro_IA"/>
</dbReference>
<gene>
    <name evidence="11" type="primary">gph</name>
    <name evidence="11" type="ORF">M0G41_09045</name>
</gene>
<comment type="caution">
    <text evidence="11">The sequence shown here is derived from an EMBL/GenBank/DDBJ whole genome shotgun (WGS) entry which is preliminary data.</text>
</comment>
<dbReference type="Proteomes" id="UP001431449">
    <property type="component" value="Unassembled WGS sequence"/>
</dbReference>
<comment type="pathway">
    <text evidence="3 10">Organic acid metabolism; glycolate biosynthesis; glycolate from 2-phosphoglycolate: step 1/1.</text>
</comment>
<dbReference type="EMBL" id="JALNMH010000006">
    <property type="protein sequence ID" value="MCK7593816.1"/>
    <property type="molecule type" value="Genomic_DNA"/>
</dbReference>
<dbReference type="GO" id="GO:0008967">
    <property type="term" value="F:phosphoglycolate phosphatase activity"/>
    <property type="evidence" value="ECO:0007669"/>
    <property type="project" value="UniProtKB-EC"/>
</dbReference>
<dbReference type="InterPro" id="IPR041492">
    <property type="entry name" value="HAD_2"/>
</dbReference>
<accession>A0ABT0GGZ7</accession>
<evidence type="ECO:0000256" key="10">
    <source>
        <dbReference type="HAMAP-Rule" id="MF_00495"/>
    </source>
</evidence>
<comment type="catalytic activity">
    <reaction evidence="1 10">
        <text>2-phosphoglycolate + H2O = glycolate + phosphate</text>
        <dbReference type="Rhea" id="RHEA:14369"/>
        <dbReference type="ChEBI" id="CHEBI:15377"/>
        <dbReference type="ChEBI" id="CHEBI:29805"/>
        <dbReference type="ChEBI" id="CHEBI:43474"/>
        <dbReference type="ChEBI" id="CHEBI:58033"/>
        <dbReference type="EC" id="3.1.3.18"/>
    </reaction>
</comment>
<dbReference type="InterPro" id="IPR037512">
    <property type="entry name" value="PGPase_prok"/>
</dbReference>
<dbReference type="SFLD" id="SFLDS00003">
    <property type="entry name" value="Haloacid_Dehalogenase"/>
    <property type="match status" value="1"/>
</dbReference>
<dbReference type="InterPro" id="IPR023214">
    <property type="entry name" value="HAD_sf"/>
</dbReference>
<comment type="function">
    <text evidence="10">Specifically catalyzes the dephosphorylation of 2-phosphoglycolate. Is involved in the dissimilation of the intracellular 2-phosphoglycolate formed during the DNA repair of 3'-phosphoglycolate ends, a major class of DNA lesions induced by oxidative stress.</text>
</comment>
<evidence type="ECO:0000256" key="6">
    <source>
        <dbReference type="ARBA" id="ARBA00022723"/>
    </source>
</evidence>
<keyword evidence="9 10" id="KW-0119">Carbohydrate metabolism</keyword>
<dbReference type="InterPro" id="IPR036412">
    <property type="entry name" value="HAD-like_sf"/>
</dbReference>
<dbReference type="PANTHER" id="PTHR43434:SF23">
    <property type="entry name" value="PHOSPHOGLYCOLATE PHOSPHATASE"/>
    <property type="match status" value="1"/>
</dbReference>
<dbReference type="NCBIfam" id="TIGR01449">
    <property type="entry name" value="PGP_bact"/>
    <property type="match status" value="1"/>
</dbReference>
<keyword evidence="8 10" id="KW-0460">Magnesium</keyword>
<name>A0ABT0GGZ7_9GAMM</name>
<keyword evidence="7 10" id="KW-0378">Hydrolase</keyword>
<evidence type="ECO:0000256" key="5">
    <source>
        <dbReference type="ARBA" id="ARBA00013078"/>
    </source>
</evidence>
<comment type="cofactor">
    <cofactor evidence="2 10">
        <name>Mg(2+)</name>
        <dbReference type="ChEBI" id="CHEBI:18420"/>
    </cofactor>
</comment>
<evidence type="ECO:0000313" key="12">
    <source>
        <dbReference type="Proteomes" id="UP001431449"/>
    </source>
</evidence>
<dbReference type="InterPro" id="IPR050155">
    <property type="entry name" value="HAD-like_hydrolase_sf"/>
</dbReference>
<dbReference type="SUPFAM" id="SSF56784">
    <property type="entry name" value="HAD-like"/>
    <property type="match status" value="1"/>
</dbReference>
<evidence type="ECO:0000256" key="7">
    <source>
        <dbReference type="ARBA" id="ARBA00022801"/>
    </source>
</evidence>
<sequence>MSLRCWTDRSAVLFDFDGTLADTAADLCAAANALRVEEGLAPLPLAQFRPWVSRGGKAMLDIAFAHRDEAFRGALLPAFLARYEADCARHTRLFDGMEALLRALEAQGTPWGIVTNKPIHLARPVVEALGLSQRCAVLLGGDSLPRKKPDPLQLVTACDGLGIEPSQAIYVGDDLRDVEAAHACDMPCIVAGWGYIPTGQDAADWGGELLLDDPRQLQAALGLERFAAA</sequence>
<keyword evidence="12" id="KW-1185">Reference proteome</keyword>
<dbReference type="RefSeq" id="WP_248208235.1">
    <property type="nucleotide sequence ID" value="NZ_JALNMH010000006.1"/>
</dbReference>
<proteinExistence type="inferred from homology"/>
<dbReference type="HAMAP" id="MF_00495">
    <property type="entry name" value="GPH_hydrolase_bact"/>
    <property type="match status" value="1"/>
</dbReference>
<evidence type="ECO:0000256" key="3">
    <source>
        <dbReference type="ARBA" id="ARBA00004818"/>
    </source>
</evidence>
<dbReference type="InterPro" id="IPR023198">
    <property type="entry name" value="PGP-like_dom2"/>
</dbReference>
<dbReference type="Gene3D" id="3.40.50.1000">
    <property type="entry name" value="HAD superfamily/HAD-like"/>
    <property type="match status" value="1"/>
</dbReference>
<dbReference type="EC" id="3.1.3.18" evidence="5 10"/>
<reference evidence="11" key="1">
    <citation type="submission" date="2022-04" db="EMBL/GenBank/DDBJ databases">
        <title>Lysobacter sp. CAU 1642 isolated from sea sand.</title>
        <authorList>
            <person name="Kim W."/>
        </authorList>
    </citation>
    <scope>NUCLEOTIDE SEQUENCE</scope>
    <source>
        <strain evidence="11">CAU 1642</strain>
    </source>
</reference>
<dbReference type="Pfam" id="PF13419">
    <property type="entry name" value="HAD_2"/>
    <property type="match status" value="1"/>
</dbReference>
<feature type="binding site" evidence="10">
    <location>
        <position position="17"/>
    </location>
    <ligand>
        <name>Mg(2+)</name>
        <dbReference type="ChEBI" id="CHEBI:18420"/>
    </ligand>
</feature>
<feature type="binding site" evidence="10">
    <location>
        <position position="173"/>
    </location>
    <ligand>
        <name>Mg(2+)</name>
        <dbReference type="ChEBI" id="CHEBI:18420"/>
    </ligand>
</feature>
<dbReference type="PANTHER" id="PTHR43434">
    <property type="entry name" value="PHOSPHOGLYCOLATE PHOSPHATASE"/>
    <property type="match status" value="1"/>
</dbReference>
<dbReference type="NCBIfam" id="TIGR01509">
    <property type="entry name" value="HAD-SF-IA-v3"/>
    <property type="match status" value="1"/>
</dbReference>
<dbReference type="NCBIfam" id="TIGR01549">
    <property type="entry name" value="HAD-SF-IA-v1"/>
    <property type="match status" value="1"/>
</dbReference>
<evidence type="ECO:0000256" key="4">
    <source>
        <dbReference type="ARBA" id="ARBA00006171"/>
    </source>
</evidence>
<keyword evidence="6 10" id="KW-0479">Metal-binding</keyword>
<evidence type="ECO:0000256" key="8">
    <source>
        <dbReference type="ARBA" id="ARBA00022842"/>
    </source>
</evidence>